<sequence>MATITSAAVSIPSFTGLKSVGATASRVSATTKVSAPLLSIKASLKDVGVAAVTTASALLLASSALAAEVKLGGDDGGLVFSPNSFTVAAGVNAEKISQPEYLNAPGETFEVTLTEKGTYKFYCEPHAGAGMKGEVTVN</sequence>
<keyword evidence="4" id="KW-0186">Copper</keyword>
<dbReference type="InterPro" id="IPR000923">
    <property type="entry name" value="BlueCu_1"/>
</dbReference>
<evidence type="ECO:0000313" key="6">
    <source>
        <dbReference type="EMBL" id="KAK1362267.1"/>
    </source>
</evidence>
<gene>
    <name evidence="6" type="ORF">POM88_046741</name>
</gene>
<evidence type="ECO:0000313" key="7">
    <source>
        <dbReference type="Proteomes" id="UP001237642"/>
    </source>
</evidence>
<dbReference type="InterPro" id="IPR028871">
    <property type="entry name" value="BlueCu_1_BS"/>
</dbReference>
<proteinExistence type="predicted"/>
<name>A0AAD8M7E5_9APIA</name>
<dbReference type="Pfam" id="PF00127">
    <property type="entry name" value="Copper-bind"/>
    <property type="match status" value="1"/>
</dbReference>
<organism evidence="6 7">
    <name type="scientific">Heracleum sosnowskyi</name>
    <dbReference type="NCBI Taxonomy" id="360622"/>
    <lineage>
        <taxon>Eukaryota</taxon>
        <taxon>Viridiplantae</taxon>
        <taxon>Streptophyta</taxon>
        <taxon>Embryophyta</taxon>
        <taxon>Tracheophyta</taxon>
        <taxon>Spermatophyta</taxon>
        <taxon>Magnoliopsida</taxon>
        <taxon>eudicotyledons</taxon>
        <taxon>Gunneridae</taxon>
        <taxon>Pentapetalae</taxon>
        <taxon>asterids</taxon>
        <taxon>campanulids</taxon>
        <taxon>Apiales</taxon>
        <taxon>Apiaceae</taxon>
        <taxon>Apioideae</taxon>
        <taxon>apioid superclade</taxon>
        <taxon>Tordylieae</taxon>
        <taxon>Tordyliinae</taxon>
        <taxon>Heracleum</taxon>
    </lineage>
</organism>
<dbReference type="EMBL" id="JAUIZM010000010">
    <property type="protein sequence ID" value="KAK1362267.1"/>
    <property type="molecule type" value="Genomic_DNA"/>
</dbReference>
<feature type="domain" description="Blue (type 1) copper" evidence="5">
    <location>
        <begin position="87"/>
        <end position="138"/>
    </location>
</feature>
<reference evidence="6" key="1">
    <citation type="submission" date="2023-02" db="EMBL/GenBank/DDBJ databases">
        <title>Genome of toxic invasive species Heracleum sosnowskyi carries increased number of genes despite the absence of recent whole-genome duplications.</title>
        <authorList>
            <person name="Schelkunov M."/>
            <person name="Shtratnikova V."/>
            <person name="Makarenko M."/>
            <person name="Klepikova A."/>
            <person name="Omelchenko D."/>
            <person name="Novikova G."/>
            <person name="Obukhova E."/>
            <person name="Bogdanov V."/>
            <person name="Penin A."/>
            <person name="Logacheva M."/>
        </authorList>
    </citation>
    <scope>NUCLEOTIDE SEQUENCE</scope>
    <source>
        <strain evidence="6">Hsosn_3</strain>
        <tissue evidence="6">Leaf</tissue>
    </source>
</reference>
<dbReference type="Proteomes" id="UP001237642">
    <property type="component" value="Unassembled WGS sequence"/>
</dbReference>
<keyword evidence="1" id="KW-0813">Transport</keyword>
<protein>
    <submittedName>
        <fullName evidence="6">Plastocyanin, chloroplastic</fullName>
    </submittedName>
</protein>
<evidence type="ECO:0000256" key="3">
    <source>
        <dbReference type="ARBA" id="ARBA00022982"/>
    </source>
</evidence>
<keyword evidence="7" id="KW-1185">Reference proteome</keyword>
<evidence type="ECO:0000259" key="5">
    <source>
        <dbReference type="Pfam" id="PF00127"/>
    </source>
</evidence>
<dbReference type="SUPFAM" id="SSF49503">
    <property type="entry name" value="Cupredoxins"/>
    <property type="match status" value="1"/>
</dbReference>
<dbReference type="GO" id="GO:0009055">
    <property type="term" value="F:electron transfer activity"/>
    <property type="evidence" value="ECO:0007669"/>
    <property type="project" value="InterPro"/>
</dbReference>
<keyword evidence="2" id="KW-0479">Metal-binding</keyword>
<evidence type="ECO:0000256" key="1">
    <source>
        <dbReference type="ARBA" id="ARBA00022448"/>
    </source>
</evidence>
<dbReference type="InterPro" id="IPR008972">
    <property type="entry name" value="Cupredoxin"/>
</dbReference>
<dbReference type="GO" id="GO:0005507">
    <property type="term" value="F:copper ion binding"/>
    <property type="evidence" value="ECO:0007669"/>
    <property type="project" value="InterPro"/>
</dbReference>
<dbReference type="PROSITE" id="PS00196">
    <property type="entry name" value="COPPER_BLUE"/>
    <property type="match status" value="1"/>
</dbReference>
<evidence type="ECO:0000256" key="4">
    <source>
        <dbReference type="ARBA" id="ARBA00023008"/>
    </source>
</evidence>
<dbReference type="AlphaFoldDB" id="A0AAD8M7E5"/>
<keyword evidence="3" id="KW-0249">Electron transport</keyword>
<accession>A0AAD8M7E5</accession>
<dbReference type="Gene3D" id="2.60.40.420">
    <property type="entry name" value="Cupredoxins - blue copper proteins"/>
    <property type="match status" value="1"/>
</dbReference>
<reference evidence="6" key="2">
    <citation type="submission" date="2023-05" db="EMBL/GenBank/DDBJ databases">
        <authorList>
            <person name="Schelkunov M.I."/>
        </authorList>
    </citation>
    <scope>NUCLEOTIDE SEQUENCE</scope>
    <source>
        <strain evidence="6">Hsosn_3</strain>
        <tissue evidence="6">Leaf</tissue>
    </source>
</reference>
<comment type="caution">
    <text evidence="6">The sequence shown here is derived from an EMBL/GenBank/DDBJ whole genome shotgun (WGS) entry which is preliminary data.</text>
</comment>
<evidence type="ECO:0000256" key="2">
    <source>
        <dbReference type="ARBA" id="ARBA00022723"/>
    </source>
</evidence>